<dbReference type="RefSeq" id="WP_344855998.1">
    <property type="nucleotide sequence ID" value="NZ_BAAAUT010000005.1"/>
</dbReference>
<evidence type="ECO:0000256" key="2">
    <source>
        <dbReference type="ARBA" id="ARBA00022729"/>
    </source>
</evidence>
<protein>
    <submittedName>
        <fullName evidence="4">Selenate ABC transporter substrate-binding protein</fullName>
    </submittedName>
</protein>
<proteinExistence type="inferred from homology"/>
<keyword evidence="5" id="KW-1185">Reference proteome</keyword>
<sequence length="302" mass="31836">MTTRAWRTVVAVVSALALSTACSAGGMSHAHGSAGTLRVGIIPNISPETQRAQYEPFREYLADRLKTDVELFVATNYAGVVSALAGRKLDIAYLGGLTYVQAEAQVKVTPLVTEVDQETGTPEYLSAIVVRDDAPFRSAKDVVAAGGKFAFGDVSSTSGSLYPRIMLVEAGARCQTGDLTVCPPLGSVAFTGGHDATAQAVISGSVDAGGIELRILHRLERQGSVPEGALRVVETREVMGYPWVAGPDVSSQTRDAVVEAFTAMSDPELLDLMRAKAYVKVSAADYAEVREQATELGLLTAP</sequence>
<evidence type="ECO:0000313" key="4">
    <source>
        <dbReference type="EMBL" id="GAA3119601.1"/>
    </source>
</evidence>
<name>A0ABP6MR18_9ACTN</name>
<feature type="chain" id="PRO_5046570713" evidence="3">
    <location>
        <begin position="25"/>
        <end position="302"/>
    </location>
</feature>
<dbReference type="PANTHER" id="PTHR35841">
    <property type="entry name" value="PHOSPHONATES-BINDING PERIPLASMIC PROTEIN"/>
    <property type="match status" value="1"/>
</dbReference>
<dbReference type="PROSITE" id="PS51257">
    <property type="entry name" value="PROKAR_LIPOPROTEIN"/>
    <property type="match status" value="1"/>
</dbReference>
<evidence type="ECO:0000256" key="1">
    <source>
        <dbReference type="ARBA" id="ARBA00007162"/>
    </source>
</evidence>
<gene>
    <name evidence="4" type="ORF">GCM10010466_08060</name>
</gene>
<comment type="caution">
    <text evidence="4">The sequence shown here is derived from an EMBL/GenBank/DDBJ whole genome shotgun (WGS) entry which is preliminary data.</text>
</comment>
<organism evidence="4 5">
    <name type="scientific">Planomonospora alba</name>
    <dbReference type="NCBI Taxonomy" id="161354"/>
    <lineage>
        <taxon>Bacteria</taxon>
        <taxon>Bacillati</taxon>
        <taxon>Actinomycetota</taxon>
        <taxon>Actinomycetes</taxon>
        <taxon>Streptosporangiales</taxon>
        <taxon>Streptosporangiaceae</taxon>
        <taxon>Planomonospora</taxon>
    </lineage>
</organism>
<dbReference type="Pfam" id="PF12974">
    <property type="entry name" value="Phosphonate-bd"/>
    <property type="match status" value="1"/>
</dbReference>
<dbReference type="Proteomes" id="UP001500320">
    <property type="component" value="Unassembled WGS sequence"/>
</dbReference>
<evidence type="ECO:0000313" key="5">
    <source>
        <dbReference type="Proteomes" id="UP001500320"/>
    </source>
</evidence>
<reference evidence="5" key="1">
    <citation type="journal article" date="2019" name="Int. J. Syst. Evol. Microbiol.">
        <title>The Global Catalogue of Microorganisms (GCM) 10K type strain sequencing project: providing services to taxonomists for standard genome sequencing and annotation.</title>
        <authorList>
            <consortium name="The Broad Institute Genomics Platform"/>
            <consortium name="The Broad Institute Genome Sequencing Center for Infectious Disease"/>
            <person name="Wu L."/>
            <person name="Ma J."/>
        </authorList>
    </citation>
    <scope>NUCLEOTIDE SEQUENCE [LARGE SCALE GENOMIC DNA]</scope>
    <source>
        <strain evidence="5">JCM 9373</strain>
    </source>
</reference>
<comment type="similarity">
    <text evidence="1">Belongs to the phosphate/phosphite/phosphonate binding protein family.</text>
</comment>
<evidence type="ECO:0000256" key="3">
    <source>
        <dbReference type="SAM" id="SignalP"/>
    </source>
</evidence>
<dbReference type="NCBIfam" id="TIGR01098">
    <property type="entry name" value="3A0109s03R"/>
    <property type="match status" value="1"/>
</dbReference>
<dbReference type="SUPFAM" id="SSF53850">
    <property type="entry name" value="Periplasmic binding protein-like II"/>
    <property type="match status" value="1"/>
</dbReference>
<dbReference type="InterPro" id="IPR005770">
    <property type="entry name" value="PhnD"/>
</dbReference>
<dbReference type="EMBL" id="BAAAUT010000005">
    <property type="protein sequence ID" value="GAA3119601.1"/>
    <property type="molecule type" value="Genomic_DNA"/>
</dbReference>
<dbReference type="PANTHER" id="PTHR35841:SF1">
    <property type="entry name" value="PHOSPHONATES-BINDING PERIPLASMIC PROTEIN"/>
    <property type="match status" value="1"/>
</dbReference>
<dbReference type="Gene3D" id="3.40.190.10">
    <property type="entry name" value="Periplasmic binding protein-like II"/>
    <property type="match status" value="2"/>
</dbReference>
<feature type="signal peptide" evidence="3">
    <location>
        <begin position="1"/>
        <end position="24"/>
    </location>
</feature>
<keyword evidence="2 3" id="KW-0732">Signal</keyword>
<accession>A0ABP6MR18</accession>